<evidence type="ECO:0000313" key="1">
    <source>
        <dbReference type="EMBL" id="KAG0443299.1"/>
    </source>
</evidence>
<proteinExistence type="predicted"/>
<keyword evidence="2" id="KW-1185">Reference proteome</keyword>
<comment type="caution">
    <text evidence="1">The sequence shown here is derived from an EMBL/GenBank/DDBJ whole genome shotgun (WGS) entry which is preliminary data.</text>
</comment>
<dbReference type="Proteomes" id="UP000805193">
    <property type="component" value="Unassembled WGS sequence"/>
</dbReference>
<evidence type="ECO:0000313" key="2">
    <source>
        <dbReference type="Proteomes" id="UP000805193"/>
    </source>
</evidence>
<protein>
    <submittedName>
        <fullName evidence="1">Uncharacterized protein</fullName>
    </submittedName>
</protein>
<name>A0AC60QWB8_IXOPE</name>
<sequence length="396" mass="44121">MKYSGSLRLMKSPEVWALRGESVGAEGERRVRGHVTGGRRRSHDLARDSACYVRLKLGRNIGAGLPGLAHGEPRSGPPARSGARPVEIASPGHMTWAMTIPGWFRCETRAVIARDSQPTQRWRGKGDPQPWTRTPTMSSERRATTRVGVPGLPALNDGQPGEEGWTKPNPATTTERKSTSVATNRHRSGTDQHLDMDEEGRRRSERNRIRHTAAAGPPDFQQPLQLEQEARALAVATTQPRAKMSWQVKIRNASTPTPWRNEYSWQAQQAFRRKSSLGCMDGEMTCLGFGLLYRRLYKSPCEERSRAWLTCFVPHPSTRTTQDHLQSPLASPVINLSFIFVQFLLQPHGTTDITSVDGFRHALEANDESRSAAITQLVPTPSCNITIDSSPRKHQV</sequence>
<reference evidence="1 2" key="1">
    <citation type="journal article" date="2020" name="Cell">
        <title>Large-Scale Comparative Analyses of Tick Genomes Elucidate Their Genetic Diversity and Vector Capacities.</title>
        <authorList>
            <consortium name="Tick Genome and Microbiome Consortium (TIGMIC)"/>
            <person name="Jia N."/>
            <person name="Wang J."/>
            <person name="Shi W."/>
            <person name="Du L."/>
            <person name="Sun Y."/>
            <person name="Zhan W."/>
            <person name="Jiang J.F."/>
            <person name="Wang Q."/>
            <person name="Zhang B."/>
            <person name="Ji P."/>
            <person name="Bell-Sakyi L."/>
            <person name="Cui X.M."/>
            <person name="Yuan T.T."/>
            <person name="Jiang B.G."/>
            <person name="Yang W.F."/>
            <person name="Lam T.T."/>
            <person name="Chang Q.C."/>
            <person name="Ding S.J."/>
            <person name="Wang X.J."/>
            <person name="Zhu J.G."/>
            <person name="Ruan X.D."/>
            <person name="Zhao L."/>
            <person name="Wei J.T."/>
            <person name="Ye R.Z."/>
            <person name="Que T.C."/>
            <person name="Du C.H."/>
            <person name="Zhou Y.H."/>
            <person name="Cheng J.X."/>
            <person name="Dai P.F."/>
            <person name="Guo W.B."/>
            <person name="Han X.H."/>
            <person name="Huang E.J."/>
            <person name="Li L.F."/>
            <person name="Wei W."/>
            <person name="Gao Y.C."/>
            <person name="Liu J.Z."/>
            <person name="Shao H.Z."/>
            <person name="Wang X."/>
            <person name="Wang C.C."/>
            <person name="Yang T.C."/>
            <person name="Huo Q.B."/>
            <person name="Li W."/>
            <person name="Chen H.Y."/>
            <person name="Chen S.E."/>
            <person name="Zhou L.G."/>
            <person name="Ni X.B."/>
            <person name="Tian J.H."/>
            <person name="Sheng Y."/>
            <person name="Liu T."/>
            <person name="Pan Y.S."/>
            <person name="Xia L.Y."/>
            <person name="Li J."/>
            <person name="Zhao F."/>
            <person name="Cao W.C."/>
        </authorList>
    </citation>
    <scope>NUCLEOTIDE SEQUENCE [LARGE SCALE GENOMIC DNA]</scope>
    <source>
        <strain evidence="1">Iper-2018</strain>
    </source>
</reference>
<accession>A0AC60QWB8</accession>
<gene>
    <name evidence="1" type="ORF">HPB47_015074</name>
</gene>
<organism evidence="1 2">
    <name type="scientific">Ixodes persulcatus</name>
    <name type="common">Taiga tick</name>
    <dbReference type="NCBI Taxonomy" id="34615"/>
    <lineage>
        <taxon>Eukaryota</taxon>
        <taxon>Metazoa</taxon>
        <taxon>Ecdysozoa</taxon>
        <taxon>Arthropoda</taxon>
        <taxon>Chelicerata</taxon>
        <taxon>Arachnida</taxon>
        <taxon>Acari</taxon>
        <taxon>Parasitiformes</taxon>
        <taxon>Ixodida</taxon>
        <taxon>Ixodoidea</taxon>
        <taxon>Ixodidae</taxon>
        <taxon>Ixodinae</taxon>
        <taxon>Ixodes</taxon>
    </lineage>
</organism>
<dbReference type="EMBL" id="JABSTQ010003604">
    <property type="protein sequence ID" value="KAG0443299.1"/>
    <property type="molecule type" value="Genomic_DNA"/>
</dbReference>